<dbReference type="RefSeq" id="WP_147040768.1">
    <property type="nucleotide sequence ID" value="NZ_BJYZ01000022.1"/>
</dbReference>
<evidence type="ECO:0000313" key="3">
    <source>
        <dbReference type="Proteomes" id="UP000321523"/>
    </source>
</evidence>
<evidence type="ECO:0000256" key="1">
    <source>
        <dbReference type="SAM" id="SignalP"/>
    </source>
</evidence>
<dbReference type="AlphaFoldDB" id="A0A512DVM3"/>
<dbReference type="OrthoDB" id="1551241at2"/>
<accession>A0A512DVM3</accession>
<feature type="signal peptide" evidence="1">
    <location>
        <begin position="1"/>
        <end position="20"/>
    </location>
</feature>
<dbReference type="NCBIfam" id="NF033857">
    <property type="entry name" value="BPSL0067_fam"/>
    <property type="match status" value="1"/>
</dbReference>
<dbReference type="EMBL" id="BJYZ01000022">
    <property type="protein sequence ID" value="GEO40507.1"/>
    <property type="molecule type" value="Genomic_DNA"/>
</dbReference>
<comment type="caution">
    <text evidence="2">The sequence shown here is derived from an EMBL/GenBank/DDBJ whole genome shotgun (WGS) entry which is preliminary data.</text>
</comment>
<protein>
    <recommendedName>
        <fullName evidence="4">Peptidase C51 domain-containing protein</fullName>
    </recommendedName>
</protein>
<gene>
    <name evidence="2" type="ORF">SAE02_46550</name>
</gene>
<proteinExistence type="predicted"/>
<organism evidence="2 3">
    <name type="scientific">Skermanella aerolata</name>
    <dbReference type="NCBI Taxonomy" id="393310"/>
    <lineage>
        <taxon>Bacteria</taxon>
        <taxon>Pseudomonadati</taxon>
        <taxon>Pseudomonadota</taxon>
        <taxon>Alphaproteobacteria</taxon>
        <taxon>Rhodospirillales</taxon>
        <taxon>Azospirillaceae</taxon>
        <taxon>Skermanella</taxon>
    </lineage>
</organism>
<feature type="chain" id="PRO_5022169611" description="Peptidase C51 domain-containing protein" evidence="1">
    <location>
        <begin position="21"/>
        <end position="161"/>
    </location>
</feature>
<keyword evidence="1" id="KW-0732">Signal</keyword>
<reference evidence="2 3" key="1">
    <citation type="submission" date="2019-07" db="EMBL/GenBank/DDBJ databases">
        <title>Whole genome shotgun sequence of Skermanella aerolata NBRC 106429.</title>
        <authorList>
            <person name="Hosoyama A."/>
            <person name="Uohara A."/>
            <person name="Ohji S."/>
            <person name="Ichikawa N."/>
        </authorList>
    </citation>
    <scope>NUCLEOTIDE SEQUENCE [LARGE SCALE GENOMIC DNA]</scope>
    <source>
        <strain evidence="2 3">NBRC 106429</strain>
    </source>
</reference>
<sequence length="161" mass="16839">MPGMGIVRAALFVCALTGCAGTQTFSGRSYLADNPQAFAGRVVGDGHCVRFVQTAAAAPRTTAWRAGAWVRGNDAIPPGTVIATFESDGTYTPETGNHAAVYLSQDRTGIRVYDQWSGQPVHQRVIRFEGGRGAGSGSKSNDGKLFRVVVVDSGAEMAGGM</sequence>
<dbReference type="Proteomes" id="UP000321523">
    <property type="component" value="Unassembled WGS sequence"/>
</dbReference>
<name>A0A512DVM3_9PROT</name>
<dbReference type="InterPro" id="IPR047746">
    <property type="entry name" value="Dae2/Tae2-like"/>
</dbReference>
<evidence type="ECO:0008006" key="4">
    <source>
        <dbReference type="Google" id="ProtNLM"/>
    </source>
</evidence>
<evidence type="ECO:0000313" key="2">
    <source>
        <dbReference type="EMBL" id="GEO40507.1"/>
    </source>
</evidence>
<keyword evidence="3" id="KW-1185">Reference proteome</keyword>